<comment type="caution">
    <text evidence="1">The sequence shown here is derived from an EMBL/GenBank/DDBJ whole genome shotgun (WGS) entry which is preliminary data.</text>
</comment>
<dbReference type="EMBL" id="JAWDJW010008358">
    <property type="protein sequence ID" value="KAK3060701.1"/>
    <property type="molecule type" value="Genomic_DNA"/>
</dbReference>
<evidence type="ECO:0000313" key="1">
    <source>
        <dbReference type="EMBL" id="KAK3060701.1"/>
    </source>
</evidence>
<dbReference type="Proteomes" id="UP001186974">
    <property type="component" value="Unassembled WGS sequence"/>
</dbReference>
<keyword evidence="2" id="KW-1185">Reference proteome</keyword>
<proteinExistence type="predicted"/>
<feature type="non-terminal residue" evidence="1">
    <location>
        <position position="365"/>
    </location>
</feature>
<name>A0ACC3D266_9PEZI</name>
<reference evidence="1" key="1">
    <citation type="submission" date="2024-09" db="EMBL/GenBank/DDBJ databases">
        <title>Black Yeasts Isolated from many extreme environments.</title>
        <authorList>
            <person name="Coleine C."/>
            <person name="Stajich J.E."/>
            <person name="Selbmann L."/>
        </authorList>
    </citation>
    <scope>NUCLEOTIDE SEQUENCE</scope>
    <source>
        <strain evidence="1">CCFEE 5737</strain>
    </source>
</reference>
<sequence>MQDLHPTVTKLAYGNEHSIDAIASSPRFGEGSETSSVDKPSPITPSSGTRGFFPLKTRATGLRAISDAITGSEKALVSPPMHDIHPSPNKDSPLQSPSTRTGSSTPSGTSKSFELETQDSRSTSARYRDTTSSAGGLTPNAPATRRIKTKKQTSAYTRGLEKKSPQQQMEGCDYSGWMKKRSSNLMTTWKSRLFVLRGRRLSYYYSEHDTEEKGLIDISSHRVLPANDERVTSLHANITGATTSPTSPSNPTVTTAAAADAARASANGTSLLPGHSSSTNLANASTTSLITGSGSSNSANNGMFIFKLVPPRTGLSKAVNFTKPTVHYFAVGGVAEARLWMAALMKATIERDWDGGVRTTYGLKT</sequence>
<accession>A0ACC3D266</accession>
<organism evidence="1 2">
    <name type="scientific">Coniosporium uncinatum</name>
    <dbReference type="NCBI Taxonomy" id="93489"/>
    <lineage>
        <taxon>Eukaryota</taxon>
        <taxon>Fungi</taxon>
        <taxon>Dikarya</taxon>
        <taxon>Ascomycota</taxon>
        <taxon>Pezizomycotina</taxon>
        <taxon>Dothideomycetes</taxon>
        <taxon>Dothideomycetes incertae sedis</taxon>
        <taxon>Coniosporium</taxon>
    </lineage>
</organism>
<protein>
    <submittedName>
        <fullName evidence="1">Uncharacterized protein</fullName>
    </submittedName>
</protein>
<gene>
    <name evidence="1" type="ORF">LTS18_007951</name>
</gene>
<evidence type="ECO:0000313" key="2">
    <source>
        <dbReference type="Proteomes" id="UP001186974"/>
    </source>
</evidence>